<sequence>MTRALYNASLPSAYDITATTGNLMIQLSLSNFSSIAAKIANISNPLPTSFINSATATTPPTTSSSVLRGLSKQLSLSLRDINSTTIGGISWNAGPETSIYLTRPFSRGSVTISPSPPSSPHL</sequence>
<organism evidence="1 2">
    <name type="scientific">Neocucurbitaria cava</name>
    <dbReference type="NCBI Taxonomy" id="798079"/>
    <lineage>
        <taxon>Eukaryota</taxon>
        <taxon>Fungi</taxon>
        <taxon>Dikarya</taxon>
        <taxon>Ascomycota</taxon>
        <taxon>Pezizomycotina</taxon>
        <taxon>Dothideomycetes</taxon>
        <taxon>Pleosporomycetidae</taxon>
        <taxon>Pleosporales</taxon>
        <taxon>Pleosporineae</taxon>
        <taxon>Cucurbitariaceae</taxon>
        <taxon>Neocucurbitaria</taxon>
    </lineage>
</organism>
<keyword evidence="2" id="KW-1185">Reference proteome</keyword>
<protein>
    <submittedName>
        <fullName evidence="1">Uncharacterized protein</fullName>
    </submittedName>
</protein>
<dbReference type="EMBL" id="JAPEUY010000014">
    <property type="protein sequence ID" value="KAJ4366445.1"/>
    <property type="molecule type" value="Genomic_DNA"/>
</dbReference>
<evidence type="ECO:0000313" key="1">
    <source>
        <dbReference type="EMBL" id="KAJ4366445.1"/>
    </source>
</evidence>
<dbReference type="OrthoDB" id="3784425at2759"/>
<comment type="caution">
    <text evidence="1">The sequence shown here is derived from an EMBL/GenBank/DDBJ whole genome shotgun (WGS) entry which is preliminary data.</text>
</comment>
<name>A0A9W8Y611_9PLEO</name>
<reference evidence="1" key="1">
    <citation type="submission" date="2022-10" db="EMBL/GenBank/DDBJ databases">
        <title>Tapping the CABI collections for fungal endophytes: first genome assemblies for Collariella, Neodidymelliopsis, Ascochyta clinopodiicola, Didymella pomorum, Didymosphaeria variabile, Neocosmospora piperis and Neocucurbitaria cava.</title>
        <authorList>
            <person name="Hill R."/>
        </authorList>
    </citation>
    <scope>NUCLEOTIDE SEQUENCE</scope>
    <source>
        <strain evidence="1">IMI 356814</strain>
    </source>
</reference>
<evidence type="ECO:0000313" key="2">
    <source>
        <dbReference type="Proteomes" id="UP001140560"/>
    </source>
</evidence>
<accession>A0A9W8Y611</accession>
<proteinExistence type="predicted"/>
<dbReference type="AlphaFoldDB" id="A0A9W8Y611"/>
<dbReference type="Proteomes" id="UP001140560">
    <property type="component" value="Unassembled WGS sequence"/>
</dbReference>
<gene>
    <name evidence="1" type="ORF">N0V83_008081</name>
</gene>